<dbReference type="Pfam" id="PF00078">
    <property type="entry name" value="RVT_1"/>
    <property type="match status" value="1"/>
</dbReference>
<organism evidence="3 4">
    <name type="scientific">Aliarcobacter butzleri L348</name>
    <dbReference type="NCBI Taxonomy" id="1447256"/>
    <lineage>
        <taxon>Bacteria</taxon>
        <taxon>Pseudomonadati</taxon>
        <taxon>Campylobacterota</taxon>
        <taxon>Epsilonproteobacteria</taxon>
        <taxon>Campylobacterales</taxon>
        <taxon>Arcobacteraceae</taxon>
        <taxon>Aliarcobacter</taxon>
    </lineage>
</organism>
<dbReference type="EMBL" id="JAIQ01000034">
    <property type="protein sequence ID" value="KLE02155.1"/>
    <property type="molecule type" value="Genomic_DNA"/>
</dbReference>
<dbReference type="InterPro" id="IPR043502">
    <property type="entry name" value="DNA/RNA_pol_sf"/>
</dbReference>
<dbReference type="SUPFAM" id="SSF56672">
    <property type="entry name" value="DNA/RNA polymerases"/>
    <property type="match status" value="1"/>
</dbReference>
<dbReference type="InterPro" id="IPR051083">
    <property type="entry name" value="GrpII_Intron_Splice-Mob/Def"/>
</dbReference>
<dbReference type="Proteomes" id="UP000035514">
    <property type="component" value="Unassembled WGS sequence"/>
</dbReference>
<protein>
    <recommendedName>
        <fullName evidence="2">Reverse transcriptase domain-containing protein</fullName>
    </recommendedName>
</protein>
<dbReference type="AlphaFoldDB" id="A0A0G9K8T5"/>
<comment type="similarity">
    <text evidence="1">Belongs to the bacterial reverse transcriptase family.</text>
</comment>
<sequence length="331" mass="39184">MTFPVGKTTKSAKSVTNQNSHSYNYFLDIDNLYDAYLSARKHKRNKKAIFEFEKKLGLNLYSLKKELEDLTYKPSAYRTFYVYELKQRLIVAPNFRDSVIQHLIYNYIYDVFDRSFIYDSYGCRKLKGTHKASARLQTFMRKHSGDKYYLQLDIRKYYYNINHKILRTFISKKISDERIVNLIMLFVDISKEIGLYVGNVLSQLFGLIYLSHLNHFVKRVLKIRHYIRYVDDFILVGLEKKEAHILRSKIESFLKDNLNLELSKFRIAKIKQGCNFVGFRTWKRIKFIRKHTLHNFSKAVKLQKEASIISILGHAKHSSSHKYLISKLGAA</sequence>
<dbReference type="PANTHER" id="PTHR34047">
    <property type="entry name" value="NUCLEAR INTRON MATURASE 1, MITOCHONDRIAL-RELATED"/>
    <property type="match status" value="1"/>
</dbReference>
<reference evidence="3 4" key="1">
    <citation type="submission" date="2014-01" db="EMBL/GenBank/DDBJ databases">
        <title>Development of a Comparative Genomic Fingerprinting Assay for High Resolution Genotyping of Arcobacter butzleri.</title>
        <authorList>
            <person name="Webb A.L."/>
            <person name="Inglis G.D."/>
            <person name="Kruczkiewicz P."/>
            <person name="Selinger L.B."/>
            <person name="Taboada E.N."/>
        </authorList>
    </citation>
    <scope>NUCLEOTIDE SEQUENCE [LARGE SCALE GENOMIC DNA]</scope>
    <source>
        <strain evidence="3 4">L348</strain>
    </source>
</reference>
<feature type="domain" description="Reverse transcriptase" evidence="2">
    <location>
        <begin position="71"/>
        <end position="281"/>
    </location>
</feature>
<dbReference type="PANTHER" id="PTHR34047:SF8">
    <property type="entry name" value="PROTEIN YKFC"/>
    <property type="match status" value="1"/>
</dbReference>
<comment type="caution">
    <text evidence="3">The sequence shown here is derived from an EMBL/GenBank/DDBJ whole genome shotgun (WGS) entry which is preliminary data.</text>
</comment>
<dbReference type="CDD" id="cd01651">
    <property type="entry name" value="RT_G2_intron"/>
    <property type="match status" value="1"/>
</dbReference>
<name>A0A0G9K8T5_9BACT</name>
<evidence type="ECO:0000313" key="3">
    <source>
        <dbReference type="EMBL" id="KLE02155.1"/>
    </source>
</evidence>
<evidence type="ECO:0000313" key="4">
    <source>
        <dbReference type="Proteomes" id="UP000035514"/>
    </source>
</evidence>
<dbReference type="PROSITE" id="PS50878">
    <property type="entry name" value="RT_POL"/>
    <property type="match status" value="1"/>
</dbReference>
<evidence type="ECO:0000259" key="2">
    <source>
        <dbReference type="PROSITE" id="PS50878"/>
    </source>
</evidence>
<dbReference type="PATRIC" id="fig|1447256.3.peg.237"/>
<gene>
    <name evidence="3" type="ORF">AA20_01230</name>
</gene>
<evidence type="ECO:0000256" key="1">
    <source>
        <dbReference type="ARBA" id="ARBA00034120"/>
    </source>
</evidence>
<accession>A0A0G9K8T5</accession>
<proteinExistence type="inferred from homology"/>
<dbReference type="InterPro" id="IPR000477">
    <property type="entry name" value="RT_dom"/>
</dbReference>